<dbReference type="GO" id="GO:0052621">
    <property type="term" value="F:diguanylate cyclase activity"/>
    <property type="evidence" value="ECO:0007669"/>
    <property type="project" value="UniProtKB-EC"/>
</dbReference>
<dbReference type="EMBL" id="JAOYEY010000043">
    <property type="protein sequence ID" value="MCV9886927.1"/>
    <property type="molecule type" value="Genomic_DNA"/>
</dbReference>
<dbReference type="CDD" id="cd01949">
    <property type="entry name" value="GGDEF"/>
    <property type="match status" value="1"/>
</dbReference>
<dbReference type="SMART" id="SM00267">
    <property type="entry name" value="GGDEF"/>
    <property type="match status" value="1"/>
</dbReference>
<keyword evidence="6" id="KW-0548">Nucleotidyltransferase</keyword>
<feature type="modified residue" description="4-aspartylphosphate" evidence="2">
    <location>
        <position position="157"/>
    </location>
</feature>
<reference evidence="6 7" key="1">
    <citation type="submission" date="2022-10" db="EMBL/GenBank/DDBJ databases">
        <title>Draft genome assembly of moderately radiation resistant bacterium Metabacillus halosaccharovorans.</title>
        <authorList>
            <person name="Pal S."/>
            <person name="Gopinathan A."/>
        </authorList>
    </citation>
    <scope>NUCLEOTIDE SEQUENCE [LARGE SCALE GENOMIC DNA]</scope>
    <source>
        <strain evidence="6 7">VITHBRA001</strain>
    </source>
</reference>
<dbReference type="NCBIfam" id="TIGR00254">
    <property type="entry name" value="GGDEF"/>
    <property type="match status" value="1"/>
</dbReference>
<dbReference type="PROSITE" id="PS50110">
    <property type="entry name" value="RESPONSE_REGULATORY"/>
    <property type="match status" value="2"/>
</dbReference>
<evidence type="ECO:0000256" key="1">
    <source>
        <dbReference type="PROSITE-ProRule" id="PRU00110"/>
    </source>
</evidence>
<keyword evidence="6" id="KW-0808">Transferase</keyword>
<comment type="caution">
    <text evidence="6">The sequence shown here is derived from an EMBL/GenBank/DDBJ whole genome shotgun (WGS) entry which is preliminary data.</text>
</comment>
<evidence type="ECO:0000259" key="4">
    <source>
        <dbReference type="PROSITE" id="PS50887"/>
    </source>
</evidence>
<evidence type="ECO:0000313" key="6">
    <source>
        <dbReference type="EMBL" id="MCV9886927.1"/>
    </source>
</evidence>
<dbReference type="CDD" id="cd00156">
    <property type="entry name" value="REC"/>
    <property type="match status" value="1"/>
</dbReference>
<dbReference type="InterPro" id="IPR011006">
    <property type="entry name" value="CheY-like_superfamily"/>
</dbReference>
<dbReference type="PROSITE" id="PS50887">
    <property type="entry name" value="GGDEF"/>
    <property type="match status" value="1"/>
</dbReference>
<dbReference type="Pfam" id="PF00072">
    <property type="entry name" value="Response_reg"/>
    <property type="match status" value="2"/>
</dbReference>
<feature type="domain" description="HPt" evidence="5">
    <location>
        <begin position="1"/>
        <end position="100"/>
    </location>
</feature>
<dbReference type="EC" id="2.7.7.65" evidence="6"/>
<keyword evidence="2" id="KW-0597">Phosphoprotein</keyword>
<dbReference type="CDD" id="cd17574">
    <property type="entry name" value="REC_OmpR"/>
    <property type="match status" value="1"/>
</dbReference>
<dbReference type="InterPro" id="IPR001789">
    <property type="entry name" value="Sig_transdc_resp-reg_receiver"/>
</dbReference>
<feature type="modified residue" description="Phosphohistidine" evidence="1">
    <location>
        <position position="36"/>
    </location>
</feature>
<feature type="domain" description="Response regulatory" evidence="3">
    <location>
        <begin position="408"/>
        <end position="533"/>
    </location>
</feature>
<dbReference type="InterPro" id="IPR050469">
    <property type="entry name" value="Diguanylate_Cyclase"/>
</dbReference>
<name>A0ABT3DIP7_9BACI</name>
<feature type="modified residue" description="4-aspartylphosphate" evidence="2">
    <location>
        <position position="466"/>
    </location>
</feature>
<dbReference type="Gene3D" id="3.30.70.270">
    <property type="match status" value="1"/>
</dbReference>
<dbReference type="PANTHER" id="PTHR45138">
    <property type="entry name" value="REGULATORY COMPONENTS OF SENSORY TRANSDUCTION SYSTEM"/>
    <property type="match status" value="1"/>
</dbReference>
<dbReference type="SMART" id="SM00448">
    <property type="entry name" value="REC"/>
    <property type="match status" value="2"/>
</dbReference>
<sequence>MNKYFQLLVKNVRKQLESWLNEKEIIQHKEVYRFLHSIAGTASTIGFTVAGDMARKLMEQISLDEEREWKKEELQSFLLPLISIIYYEEYSNIDEIIERKSEFEDKKLILLIDDDTALLMYVKEHLEKYGWIVIAVADPDRAINSYYDLNPDCVIIDIHMKDKNGFDVLVQLKEKMKQQFIPTIMISVDHSKETRMKSYRLGTDDFIQKPIDIEEFIVRINRQLERKQAIDNVMLIDELTRVYNRKFLAQTYERFVSSLKRRRVSFCIALLDLDHFKQVNDTYGHTVGDEVLATFADTIRKGLRVNDIIIRYGGEEFIILLPETKANEAKPVLERILREFSNIPFEANEEEFYCSFSSGIHEVQSSETDITRNIEIADGALYEAKQGGRNQIKVAAIDYKEIKKKTIHVGIVDDDPIIRTMLEDLIGKSKFTDGFTVDIKTFKDGMEFIEADWHLNNNEQYLIILDGMMPRMDGLEVLQKLRGLSYQERFTVMMLTSRKSEHDITRALQLGADDYITKPFKLLELETRLGHLIKRMK</sequence>
<dbReference type="InterPro" id="IPR043128">
    <property type="entry name" value="Rev_trsase/Diguanyl_cyclase"/>
</dbReference>
<dbReference type="SUPFAM" id="SSF55073">
    <property type="entry name" value="Nucleotide cyclase"/>
    <property type="match status" value="1"/>
</dbReference>
<dbReference type="Pfam" id="PF00990">
    <property type="entry name" value="GGDEF"/>
    <property type="match status" value="1"/>
</dbReference>
<dbReference type="InterPro" id="IPR000160">
    <property type="entry name" value="GGDEF_dom"/>
</dbReference>
<feature type="domain" description="GGDEF" evidence="4">
    <location>
        <begin position="264"/>
        <end position="397"/>
    </location>
</feature>
<dbReference type="InterPro" id="IPR029787">
    <property type="entry name" value="Nucleotide_cyclase"/>
</dbReference>
<proteinExistence type="predicted"/>
<evidence type="ECO:0000259" key="5">
    <source>
        <dbReference type="PROSITE" id="PS50894"/>
    </source>
</evidence>
<evidence type="ECO:0000259" key="3">
    <source>
        <dbReference type="PROSITE" id="PS50110"/>
    </source>
</evidence>
<dbReference type="PANTHER" id="PTHR45138:SF9">
    <property type="entry name" value="DIGUANYLATE CYCLASE DGCM-RELATED"/>
    <property type="match status" value="1"/>
</dbReference>
<dbReference type="Gene3D" id="3.40.50.2300">
    <property type="match status" value="2"/>
</dbReference>
<dbReference type="PROSITE" id="PS50894">
    <property type="entry name" value="HPT"/>
    <property type="match status" value="1"/>
</dbReference>
<dbReference type="Proteomes" id="UP001526147">
    <property type="component" value="Unassembled WGS sequence"/>
</dbReference>
<protein>
    <submittedName>
        <fullName evidence="6">Diguanylate cyclase</fullName>
        <ecNumber evidence="6">2.7.7.65</ecNumber>
    </submittedName>
</protein>
<feature type="domain" description="Response regulatory" evidence="3">
    <location>
        <begin position="108"/>
        <end position="224"/>
    </location>
</feature>
<keyword evidence="7" id="KW-1185">Reference proteome</keyword>
<organism evidence="6 7">
    <name type="scientific">Metabacillus halosaccharovorans</name>
    <dbReference type="NCBI Taxonomy" id="930124"/>
    <lineage>
        <taxon>Bacteria</taxon>
        <taxon>Bacillati</taxon>
        <taxon>Bacillota</taxon>
        <taxon>Bacilli</taxon>
        <taxon>Bacillales</taxon>
        <taxon>Bacillaceae</taxon>
        <taxon>Metabacillus</taxon>
    </lineage>
</organism>
<evidence type="ECO:0000256" key="2">
    <source>
        <dbReference type="PROSITE-ProRule" id="PRU00169"/>
    </source>
</evidence>
<evidence type="ECO:0000313" key="7">
    <source>
        <dbReference type="Proteomes" id="UP001526147"/>
    </source>
</evidence>
<dbReference type="InterPro" id="IPR008207">
    <property type="entry name" value="Sig_transdc_His_kin_Hpt_dom"/>
</dbReference>
<gene>
    <name evidence="6" type="ORF">OIH86_14910</name>
</gene>
<accession>A0ABT3DIP7</accession>
<dbReference type="RefSeq" id="WP_264143422.1">
    <property type="nucleotide sequence ID" value="NZ_JAOYEY010000043.1"/>
</dbReference>
<dbReference type="SUPFAM" id="SSF52172">
    <property type="entry name" value="CheY-like"/>
    <property type="match status" value="2"/>
</dbReference>